<dbReference type="RefSeq" id="WP_161797062.1">
    <property type="nucleotide sequence ID" value="NZ_JBCGBG010000010.1"/>
</dbReference>
<evidence type="ECO:0000313" key="1">
    <source>
        <dbReference type="EMBL" id="MEL7698362.1"/>
    </source>
</evidence>
<comment type="caution">
    <text evidence="1">The sequence shown here is derived from an EMBL/GenBank/DDBJ whole genome shotgun (WGS) entry which is preliminary data.</text>
</comment>
<proteinExistence type="predicted"/>
<organism evidence="1 2">
    <name type="scientific">Pantoea brenneri</name>
    <dbReference type="NCBI Taxonomy" id="472694"/>
    <lineage>
        <taxon>Bacteria</taxon>
        <taxon>Pseudomonadati</taxon>
        <taxon>Pseudomonadota</taxon>
        <taxon>Gammaproteobacteria</taxon>
        <taxon>Enterobacterales</taxon>
        <taxon>Erwiniaceae</taxon>
        <taxon>Pantoea</taxon>
    </lineage>
</organism>
<keyword evidence="2" id="KW-1185">Reference proteome</keyword>
<name>A0ABU9MQM5_9GAMM</name>
<protein>
    <submittedName>
        <fullName evidence="1">Uncharacterized protein</fullName>
    </submittedName>
</protein>
<sequence length="164" mass="18394">MKSSCTGITFYTDTQCPARRAFFYISDDSILTLGLMGSRKMIKTVHIYSMGSCNAQSREGFARVLIERNNQKTPLTFHYQDTTSKRSIIQGLIDGALQLDEACHVVLVTSTRLALEKAEIGEGPNRDLIYELYRVLLARGCTYDFEFREGQGAALNKYILSDAS</sequence>
<dbReference type="EMBL" id="JBCGBG010000010">
    <property type="protein sequence ID" value="MEL7698362.1"/>
    <property type="molecule type" value="Genomic_DNA"/>
</dbReference>
<reference evidence="1 2" key="1">
    <citation type="submission" date="2024-04" db="EMBL/GenBank/DDBJ databases">
        <authorList>
            <person name="Suleimanova A.D."/>
            <person name="Pudova D.S."/>
            <person name="Shagimardanova E.I."/>
            <person name="Sharipova M.R."/>
        </authorList>
    </citation>
    <scope>NUCLEOTIDE SEQUENCE [LARGE SCALE GENOMIC DNA]</scope>
    <source>
        <strain evidence="1 2">3.1</strain>
    </source>
</reference>
<evidence type="ECO:0000313" key="2">
    <source>
        <dbReference type="Proteomes" id="UP001468095"/>
    </source>
</evidence>
<gene>
    <name evidence="1" type="ORF">AABB92_22235</name>
</gene>
<accession>A0ABU9MQM5</accession>
<dbReference type="Proteomes" id="UP001468095">
    <property type="component" value="Unassembled WGS sequence"/>
</dbReference>